<evidence type="ECO:0000313" key="2">
    <source>
        <dbReference type="EMBL" id="PSR80923.1"/>
    </source>
</evidence>
<dbReference type="OrthoDB" id="3256444at2759"/>
<name>A0A2R6NYZ1_9APHY</name>
<organism evidence="2 3">
    <name type="scientific">Hermanssonia centrifuga</name>
    <dbReference type="NCBI Taxonomy" id="98765"/>
    <lineage>
        <taxon>Eukaryota</taxon>
        <taxon>Fungi</taxon>
        <taxon>Dikarya</taxon>
        <taxon>Basidiomycota</taxon>
        <taxon>Agaricomycotina</taxon>
        <taxon>Agaricomycetes</taxon>
        <taxon>Polyporales</taxon>
        <taxon>Meruliaceae</taxon>
        <taxon>Hermanssonia</taxon>
    </lineage>
</organism>
<keyword evidence="3" id="KW-1185">Reference proteome</keyword>
<dbReference type="Proteomes" id="UP000186601">
    <property type="component" value="Unassembled WGS sequence"/>
</dbReference>
<accession>A0A2R6NYZ1</accession>
<proteinExistence type="predicted"/>
<dbReference type="AlphaFoldDB" id="A0A2R6NYZ1"/>
<feature type="compositionally biased region" description="Basic and acidic residues" evidence="1">
    <location>
        <begin position="153"/>
        <end position="168"/>
    </location>
</feature>
<reference evidence="2 3" key="1">
    <citation type="submission" date="2018-02" db="EMBL/GenBank/DDBJ databases">
        <title>Genome sequence of the basidiomycete white-rot fungus Phlebia centrifuga.</title>
        <authorList>
            <person name="Granchi Z."/>
            <person name="Peng M."/>
            <person name="de Vries R.P."/>
            <person name="Hilden K."/>
            <person name="Makela M.R."/>
            <person name="Grigoriev I."/>
            <person name="Riley R."/>
        </authorList>
    </citation>
    <scope>NUCLEOTIDE SEQUENCE [LARGE SCALE GENOMIC DNA]</scope>
    <source>
        <strain evidence="2 3">FBCC195</strain>
    </source>
</reference>
<sequence>MSSRPRRLIKPSGKVKDPNNVAEREEPHKKQHEASSLTEVPSDELDRLHLDLPCATSTTTTTPSVPDVNDNAESEMIQNPKARHLLVENSDCDESPAAASTDKPFIVHDSDSESSASDSELAEPDSDKPEETHRTKRKKKQQKTKAAKRPRQSKFDEVANDGFLKDIDVQEIPKPTTAKSQDNDHFFGPPELRKGGVYRKWALENDFESKLPNDIKKRKEAHEKALDI</sequence>
<protein>
    <submittedName>
        <fullName evidence="2">Uncharacterized protein</fullName>
    </submittedName>
</protein>
<comment type="caution">
    <text evidence="2">The sequence shown here is derived from an EMBL/GenBank/DDBJ whole genome shotgun (WGS) entry which is preliminary data.</text>
</comment>
<feature type="non-terminal residue" evidence="2">
    <location>
        <position position="228"/>
    </location>
</feature>
<gene>
    <name evidence="2" type="ORF">PHLCEN_2v6594</name>
</gene>
<evidence type="ECO:0000313" key="3">
    <source>
        <dbReference type="Proteomes" id="UP000186601"/>
    </source>
</evidence>
<feature type="region of interest" description="Disordered" evidence="1">
    <location>
        <begin position="1"/>
        <end position="191"/>
    </location>
</feature>
<feature type="compositionally biased region" description="Basic residues" evidence="1">
    <location>
        <begin position="134"/>
        <end position="152"/>
    </location>
</feature>
<feature type="compositionally biased region" description="Basic and acidic residues" evidence="1">
    <location>
        <begin position="14"/>
        <end position="28"/>
    </location>
</feature>
<dbReference type="EMBL" id="MLYV02000633">
    <property type="protein sequence ID" value="PSR80923.1"/>
    <property type="molecule type" value="Genomic_DNA"/>
</dbReference>
<evidence type="ECO:0000256" key="1">
    <source>
        <dbReference type="SAM" id="MobiDB-lite"/>
    </source>
</evidence>